<dbReference type="Proteomes" id="UP000681722">
    <property type="component" value="Unassembled WGS sequence"/>
</dbReference>
<gene>
    <name evidence="1" type="ORF">SRO942_LOCUS47665</name>
</gene>
<protein>
    <submittedName>
        <fullName evidence="1">Uncharacterized protein</fullName>
    </submittedName>
</protein>
<organism evidence="1 2">
    <name type="scientific">Didymodactylos carnosus</name>
    <dbReference type="NCBI Taxonomy" id="1234261"/>
    <lineage>
        <taxon>Eukaryota</taxon>
        <taxon>Metazoa</taxon>
        <taxon>Spiralia</taxon>
        <taxon>Gnathifera</taxon>
        <taxon>Rotifera</taxon>
        <taxon>Eurotatoria</taxon>
        <taxon>Bdelloidea</taxon>
        <taxon>Philodinida</taxon>
        <taxon>Philodinidae</taxon>
        <taxon>Didymodactylos</taxon>
    </lineage>
</organism>
<comment type="caution">
    <text evidence="1">The sequence shown here is derived from an EMBL/GenBank/DDBJ whole genome shotgun (WGS) entry which is preliminary data.</text>
</comment>
<evidence type="ECO:0000313" key="2">
    <source>
        <dbReference type="Proteomes" id="UP000681722"/>
    </source>
</evidence>
<evidence type="ECO:0000313" key="1">
    <source>
        <dbReference type="EMBL" id="CAF4568412.1"/>
    </source>
</evidence>
<sequence>KGPTVAPLTCPASLTADIKIQEV</sequence>
<dbReference type="EMBL" id="CAJOBC010119702">
    <property type="protein sequence ID" value="CAF4568412.1"/>
    <property type="molecule type" value="Genomic_DNA"/>
</dbReference>
<proteinExistence type="predicted"/>
<reference evidence="1" key="1">
    <citation type="submission" date="2021-02" db="EMBL/GenBank/DDBJ databases">
        <authorList>
            <person name="Nowell W R."/>
        </authorList>
    </citation>
    <scope>NUCLEOTIDE SEQUENCE</scope>
</reference>
<dbReference type="AlphaFoldDB" id="A0A8S2YKB9"/>
<accession>A0A8S2YKB9</accession>
<name>A0A8S2YKB9_9BILA</name>
<feature type="non-terminal residue" evidence="1">
    <location>
        <position position="1"/>
    </location>
</feature>